<protein>
    <submittedName>
        <fullName evidence="1">Uncharacterized protein</fullName>
    </submittedName>
</protein>
<dbReference type="RefSeq" id="WP_068710031.1">
    <property type="nucleotide sequence ID" value="NZ_BAAAXQ010000067.1"/>
</dbReference>
<proteinExistence type="predicted"/>
<sequence>MILSSKIIPIQITKVFYPFIVGKTKDGHYLHLNIAPTDQKDTIFWEIMNRILRANLWIPVDKNSHQLLEDGWLEVQF</sequence>
<name>A0ABP6KTR6_9ENTE</name>
<dbReference type="Proteomes" id="UP001501577">
    <property type="component" value="Unassembled WGS sequence"/>
</dbReference>
<organism evidence="1 2">
    <name type="scientific">Tetragenococcus solitarius</name>
    <dbReference type="NCBI Taxonomy" id="71453"/>
    <lineage>
        <taxon>Bacteria</taxon>
        <taxon>Bacillati</taxon>
        <taxon>Bacillota</taxon>
        <taxon>Bacilli</taxon>
        <taxon>Lactobacillales</taxon>
        <taxon>Enterococcaceae</taxon>
        <taxon>Tetragenococcus</taxon>
    </lineage>
</organism>
<gene>
    <name evidence="1" type="ORF">GCM10019998_20390</name>
</gene>
<keyword evidence="2" id="KW-1185">Reference proteome</keyword>
<accession>A0ABP6KTR6</accession>
<dbReference type="EMBL" id="BAAAXQ010000067">
    <property type="protein sequence ID" value="GAA3023672.1"/>
    <property type="molecule type" value="Genomic_DNA"/>
</dbReference>
<evidence type="ECO:0000313" key="2">
    <source>
        <dbReference type="Proteomes" id="UP001501577"/>
    </source>
</evidence>
<evidence type="ECO:0000313" key="1">
    <source>
        <dbReference type="EMBL" id="GAA3023672.1"/>
    </source>
</evidence>
<comment type="caution">
    <text evidence="1">The sequence shown here is derived from an EMBL/GenBank/DDBJ whole genome shotgun (WGS) entry which is preliminary data.</text>
</comment>
<reference evidence="2" key="1">
    <citation type="journal article" date="2019" name="Int. J. Syst. Evol. Microbiol.">
        <title>The Global Catalogue of Microorganisms (GCM) 10K type strain sequencing project: providing services to taxonomists for standard genome sequencing and annotation.</title>
        <authorList>
            <consortium name="The Broad Institute Genomics Platform"/>
            <consortium name="The Broad Institute Genome Sequencing Center for Infectious Disease"/>
            <person name="Wu L."/>
            <person name="Ma J."/>
        </authorList>
    </citation>
    <scope>NUCLEOTIDE SEQUENCE [LARGE SCALE GENOMIC DNA]</scope>
    <source>
        <strain evidence="2">JCM 8736</strain>
    </source>
</reference>